<evidence type="ECO:0000313" key="2">
    <source>
        <dbReference type="EMBL" id="MFD1019593.1"/>
    </source>
</evidence>
<dbReference type="NCBIfam" id="NF033684">
    <property type="entry name" value="suffix_2_RND"/>
    <property type="match status" value="1"/>
</dbReference>
<organism evidence="2 3">
    <name type="scientific">Thalassobacillus hwangdonensis</name>
    <dbReference type="NCBI Taxonomy" id="546108"/>
    <lineage>
        <taxon>Bacteria</taxon>
        <taxon>Bacillati</taxon>
        <taxon>Bacillota</taxon>
        <taxon>Bacilli</taxon>
        <taxon>Bacillales</taxon>
        <taxon>Bacillaceae</taxon>
        <taxon>Thalassobacillus</taxon>
    </lineage>
</organism>
<keyword evidence="1" id="KW-0472">Membrane</keyword>
<evidence type="ECO:0000256" key="1">
    <source>
        <dbReference type="SAM" id="Phobius"/>
    </source>
</evidence>
<dbReference type="InterPro" id="IPR047961">
    <property type="entry name" value="Transp_suffix-like"/>
</dbReference>
<name>A0ABW3L390_9BACI</name>
<sequence length="95" mass="10762">MQNNSRTQKPFTYKIGLFLIISSVLVWVIAPVLIPFLPLTNGMKAITITTSLVIGEIIFWIGAVMVGKEAAKKIRKSFNPKNWRKNSDEKKEERG</sequence>
<dbReference type="EMBL" id="JBHTKL010000005">
    <property type="protein sequence ID" value="MFD1019593.1"/>
    <property type="molecule type" value="Genomic_DNA"/>
</dbReference>
<keyword evidence="3" id="KW-1185">Reference proteome</keyword>
<dbReference type="RefSeq" id="WP_386059735.1">
    <property type="nucleotide sequence ID" value="NZ_JBHTKL010000005.1"/>
</dbReference>
<feature type="transmembrane region" description="Helical" evidence="1">
    <location>
        <begin position="12"/>
        <end position="34"/>
    </location>
</feature>
<accession>A0ABW3L390</accession>
<protein>
    <submittedName>
        <fullName evidence="2">Transporter suffix domain-containing protein</fullName>
    </submittedName>
</protein>
<keyword evidence="1" id="KW-1133">Transmembrane helix</keyword>
<reference evidence="3" key="1">
    <citation type="journal article" date="2019" name="Int. J. Syst. Evol. Microbiol.">
        <title>The Global Catalogue of Microorganisms (GCM) 10K type strain sequencing project: providing services to taxonomists for standard genome sequencing and annotation.</title>
        <authorList>
            <consortium name="The Broad Institute Genomics Platform"/>
            <consortium name="The Broad Institute Genome Sequencing Center for Infectious Disease"/>
            <person name="Wu L."/>
            <person name="Ma J."/>
        </authorList>
    </citation>
    <scope>NUCLEOTIDE SEQUENCE [LARGE SCALE GENOMIC DNA]</scope>
    <source>
        <strain evidence="3">CCUG 56607</strain>
    </source>
</reference>
<comment type="caution">
    <text evidence="2">The sequence shown here is derived from an EMBL/GenBank/DDBJ whole genome shotgun (WGS) entry which is preliminary data.</text>
</comment>
<dbReference type="Proteomes" id="UP001596990">
    <property type="component" value="Unassembled WGS sequence"/>
</dbReference>
<keyword evidence="1" id="KW-0812">Transmembrane</keyword>
<proteinExistence type="predicted"/>
<gene>
    <name evidence="2" type="ORF">ACFQ2J_10455</name>
</gene>
<feature type="transmembrane region" description="Helical" evidence="1">
    <location>
        <begin position="46"/>
        <end position="66"/>
    </location>
</feature>
<evidence type="ECO:0000313" key="3">
    <source>
        <dbReference type="Proteomes" id="UP001596990"/>
    </source>
</evidence>